<gene>
    <name evidence="2" type="ORF">SLS62_006239</name>
</gene>
<evidence type="ECO:0000256" key="1">
    <source>
        <dbReference type="SAM" id="MobiDB-lite"/>
    </source>
</evidence>
<reference evidence="2 3" key="1">
    <citation type="submission" date="2024-02" db="EMBL/GenBank/DDBJ databases">
        <title>De novo assembly and annotation of 12 fungi associated with fruit tree decline syndrome in Ontario, Canada.</title>
        <authorList>
            <person name="Sulman M."/>
            <person name="Ellouze W."/>
            <person name="Ilyukhin E."/>
        </authorList>
    </citation>
    <scope>NUCLEOTIDE SEQUENCE [LARGE SCALE GENOMIC DNA]</scope>
    <source>
        <strain evidence="2 3">M11/M66-122</strain>
    </source>
</reference>
<feature type="compositionally biased region" description="Low complexity" evidence="1">
    <location>
        <begin position="760"/>
        <end position="770"/>
    </location>
</feature>
<name>A0AAN9UYT2_9PEZI</name>
<comment type="caution">
    <text evidence="2">The sequence shown here is derived from an EMBL/GenBank/DDBJ whole genome shotgun (WGS) entry which is preliminary data.</text>
</comment>
<feature type="region of interest" description="Disordered" evidence="1">
    <location>
        <begin position="685"/>
        <end position="821"/>
    </location>
</feature>
<keyword evidence="3" id="KW-1185">Reference proteome</keyword>
<dbReference type="EMBL" id="JAKJXP020000045">
    <property type="protein sequence ID" value="KAK7751754.1"/>
    <property type="molecule type" value="Genomic_DNA"/>
</dbReference>
<feature type="compositionally biased region" description="Low complexity" evidence="1">
    <location>
        <begin position="806"/>
        <end position="821"/>
    </location>
</feature>
<feature type="region of interest" description="Disordered" evidence="1">
    <location>
        <begin position="110"/>
        <end position="141"/>
    </location>
</feature>
<feature type="region of interest" description="Disordered" evidence="1">
    <location>
        <begin position="573"/>
        <end position="593"/>
    </location>
</feature>
<feature type="compositionally biased region" description="Basic and acidic residues" evidence="1">
    <location>
        <begin position="783"/>
        <end position="792"/>
    </location>
</feature>
<evidence type="ECO:0000313" key="2">
    <source>
        <dbReference type="EMBL" id="KAK7751754.1"/>
    </source>
</evidence>
<feature type="compositionally biased region" description="Polar residues" evidence="1">
    <location>
        <begin position="487"/>
        <end position="499"/>
    </location>
</feature>
<feature type="compositionally biased region" description="Polar residues" evidence="1">
    <location>
        <begin position="691"/>
        <end position="707"/>
    </location>
</feature>
<organism evidence="2 3">
    <name type="scientific">Diatrype stigma</name>
    <dbReference type="NCBI Taxonomy" id="117547"/>
    <lineage>
        <taxon>Eukaryota</taxon>
        <taxon>Fungi</taxon>
        <taxon>Dikarya</taxon>
        <taxon>Ascomycota</taxon>
        <taxon>Pezizomycotina</taxon>
        <taxon>Sordariomycetes</taxon>
        <taxon>Xylariomycetidae</taxon>
        <taxon>Xylariales</taxon>
        <taxon>Diatrypaceae</taxon>
        <taxon>Diatrype</taxon>
    </lineage>
</organism>
<proteinExistence type="predicted"/>
<protein>
    <submittedName>
        <fullName evidence="2">Uncharacterized protein</fullName>
    </submittedName>
</protein>
<dbReference type="Proteomes" id="UP001320420">
    <property type="component" value="Unassembled WGS sequence"/>
</dbReference>
<accession>A0AAN9UYT2</accession>
<sequence length="821" mass="91708">MAYQGHHNGQANANYGADFNAYTDASFGDLFNPVPDMGVDNAFYGSTIGDLDFLAPIEGNTGNLLHNRISLPMPVANQAVQIPTPSSAFYQQEHPVAPMYAPAQASVSATGTANGSSLASGSNADSSPAGRQRFTPSHAPGTPIVLDPWKYYRTVAERQQLKLKEGKIPRITRKKKGAEHIDPEQYYGPPVKAPEAWGPIDPKTNRPIFEYTKYGELYQGRTYDVAQLKMYLYDRRLKTLDPSDWAPRKKLSTERRVEGKVRGGLTLWLGWPAAQADHRYPRSPGTQTCRYKDCPYSTIKQGLPRVILDERMNDQGLELDPFYNAGYIHLYCLEKNFDLVDMIKNLDFRIDDRSFKKEEYNLFSLTGRDGKLDLTNTYHYWWKREFRRSQQAKANGRSRDRSNYEESSLGAALLKCKLSHESSARAKTRLDRDGVDVTKYWGDLDLYADLRYQYKLQKEKDEEEGEGPSHRHEQNRATAPSRPKRSVQATSIASDSGNTFAYPQYPDSHVQYTQQYAGYGTAATTPASYDPQMTRTHQVSHHDIHVLNQPYHQMPPVQPAVSQWGGLSFPQPGMAGPSQAAPQQIVSPRGRKRSREVIDLEDESLGGATTSGLDETRAKKACHNHRGSHALPYGMDEIQAWNDEIEVTQEPQDVVTLDGIPSFDFNLPQVTGEQTVEERQAELGSEIVTEEANNNLPEPDGKSTNAQMEEPAAELKPAPELSTPPEWSTDEQLLNSDDLFDSNITPDEFDSIFGKEDTTPPAAEEPAQEASFNSEDVEEPREEEPKVPEVAKESPTPASPKPSSPRSPSKSPSGLSSSRWA</sequence>
<feature type="compositionally biased region" description="Low complexity" evidence="1">
    <location>
        <begin position="110"/>
        <end position="127"/>
    </location>
</feature>
<feature type="region of interest" description="Disordered" evidence="1">
    <location>
        <begin position="458"/>
        <end position="499"/>
    </location>
</feature>
<dbReference type="AlphaFoldDB" id="A0AAN9UYT2"/>
<evidence type="ECO:0000313" key="3">
    <source>
        <dbReference type="Proteomes" id="UP001320420"/>
    </source>
</evidence>